<protein>
    <recommendedName>
        <fullName evidence="3">SCP-2 sterol transfer family protein</fullName>
    </recommendedName>
</protein>
<keyword evidence="2" id="KW-1185">Reference proteome</keyword>
<evidence type="ECO:0000313" key="2">
    <source>
        <dbReference type="Proteomes" id="UP000193711"/>
    </source>
</evidence>
<proteinExistence type="predicted"/>
<dbReference type="Proteomes" id="UP000193711">
    <property type="component" value="Unassembled WGS sequence"/>
</dbReference>
<name>A0A1X7NZA2_9MICO</name>
<accession>A0A1X7NZA2</accession>
<dbReference type="OrthoDB" id="2081070at2"/>
<dbReference type="EMBL" id="FXBM01000002">
    <property type="protein sequence ID" value="SMH43194.1"/>
    <property type="molecule type" value="Genomic_DNA"/>
</dbReference>
<organism evidence="1 2">
    <name type="scientific">Rathayibacter oskolensis</name>
    <dbReference type="NCBI Taxonomy" id="1891671"/>
    <lineage>
        <taxon>Bacteria</taxon>
        <taxon>Bacillati</taxon>
        <taxon>Actinomycetota</taxon>
        <taxon>Actinomycetes</taxon>
        <taxon>Micrococcales</taxon>
        <taxon>Microbacteriaceae</taxon>
        <taxon>Rathayibacter</taxon>
    </lineage>
</organism>
<gene>
    <name evidence="1" type="ORF">SAMN06295885_2169</name>
</gene>
<dbReference type="RefSeq" id="WP_085476617.1">
    <property type="nucleotide sequence ID" value="NZ_FXBM01000002.1"/>
</dbReference>
<evidence type="ECO:0000313" key="1">
    <source>
        <dbReference type="EMBL" id="SMH43194.1"/>
    </source>
</evidence>
<dbReference type="STRING" id="1891671.SAMN06295885_2169"/>
<evidence type="ECO:0008006" key="3">
    <source>
        <dbReference type="Google" id="ProtNLM"/>
    </source>
</evidence>
<sequence>MLTELDDRVLAAVNLHAVLGALPRLVELSPEAARALAPVTKPTTLTLVAPGGLRASYTFTRTAIRRGGGAPGPTLLFTSAKHLNAVIAGTAQPVPVAGPRGIAFLTKVFTPISALLGEALTSEDPALTDRTTLLTLEVVASALTVIANGDRSGRVSAAHMADGDLDIEVGDDLRYRIRVREHRLSRLSDPVGGPRAALRFDDLGVAGDVLSGRETALACVADGRVTMRGYIPLIDNTNRLLDRVGAYLGAS</sequence>
<dbReference type="AlphaFoldDB" id="A0A1X7NZA2"/>
<reference evidence="2" key="1">
    <citation type="submission" date="2017-04" db="EMBL/GenBank/DDBJ databases">
        <authorList>
            <person name="Varghese N."/>
            <person name="Submissions S."/>
        </authorList>
    </citation>
    <scope>NUCLEOTIDE SEQUENCE [LARGE SCALE GENOMIC DNA]</scope>
    <source>
        <strain evidence="2">VKM Ac-2121</strain>
    </source>
</reference>